<dbReference type="GO" id="GO:0006865">
    <property type="term" value="P:amino acid transport"/>
    <property type="evidence" value="ECO:0007669"/>
    <property type="project" value="UniProtKB-KW"/>
</dbReference>
<evidence type="ECO:0000256" key="7">
    <source>
        <dbReference type="ARBA" id="ARBA00023136"/>
    </source>
</evidence>
<feature type="transmembrane region" description="Helical" evidence="9">
    <location>
        <begin position="192"/>
        <end position="215"/>
    </location>
</feature>
<feature type="transmembrane region" description="Helical" evidence="9">
    <location>
        <begin position="227"/>
        <end position="252"/>
    </location>
</feature>
<evidence type="ECO:0000256" key="3">
    <source>
        <dbReference type="ARBA" id="ARBA00022475"/>
    </source>
</evidence>
<dbReference type="InterPro" id="IPR001851">
    <property type="entry name" value="ABC_transp_permease"/>
</dbReference>
<gene>
    <name evidence="10" type="ORF">SAMN05880501_10214</name>
</gene>
<keyword evidence="5" id="KW-0029">Amino-acid transport</keyword>
<dbReference type="InterPro" id="IPR052157">
    <property type="entry name" value="BCAA_transport_permease"/>
</dbReference>
<keyword evidence="4 9" id="KW-0812">Transmembrane</keyword>
<dbReference type="PANTHER" id="PTHR11795">
    <property type="entry name" value="BRANCHED-CHAIN AMINO ACID TRANSPORT SYSTEM PERMEASE PROTEIN LIVH"/>
    <property type="match status" value="1"/>
</dbReference>
<feature type="transmembrane region" description="Helical" evidence="9">
    <location>
        <begin position="144"/>
        <end position="162"/>
    </location>
</feature>
<comment type="subcellular location">
    <subcellularLocation>
        <location evidence="1">Cell membrane</location>
        <topology evidence="1">Multi-pass membrane protein</topology>
    </subcellularLocation>
</comment>
<organism evidence="10 11">
    <name type="scientific">Ureibacillus xyleni</name>
    <dbReference type="NCBI Taxonomy" id="614648"/>
    <lineage>
        <taxon>Bacteria</taxon>
        <taxon>Bacillati</taxon>
        <taxon>Bacillota</taxon>
        <taxon>Bacilli</taxon>
        <taxon>Bacillales</taxon>
        <taxon>Caryophanaceae</taxon>
        <taxon>Ureibacillus</taxon>
    </lineage>
</organism>
<accession>A0A285RVX8</accession>
<evidence type="ECO:0000256" key="1">
    <source>
        <dbReference type="ARBA" id="ARBA00004651"/>
    </source>
</evidence>
<keyword evidence="11" id="KW-1185">Reference proteome</keyword>
<feature type="transmembrane region" description="Helical" evidence="9">
    <location>
        <begin position="61"/>
        <end position="81"/>
    </location>
</feature>
<feature type="transmembrane region" description="Helical" evidence="9">
    <location>
        <begin position="93"/>
        <end position="116"/>
    </location>
</feature>
<dbReference type="CDD" id="cd06582">
    <property type="entry name" value="TM_PBP1_LivH_like"/>
    <property type="match status" value="1"/>
</dbReference>
<evidence type="ECO:0000256" key="4">
    <source>
        <dbReference type="ARBA" id="ARBA00022692"/>
    </source>
</evidence>
<dbReference type="Pfam" id="PF02653">
    <property type="entry name" value="BPD_transp_2"/>
    <property type="match status" value="1"/>
</dbReference>
<evidence type="ECO:0000256" key="5">
    <source>
        <dbReference type="ARBA" id="ARBA00022970"/>
    </source>
</evidence>
<keyword evidence="6 9" id="KW-1133">Transmembrane helix</keyword>
<name>A0A285RVX8_9BACL</name>
<evidence type="ECO:0000313" key="11">
    <source>
        <dbReference type="Proteomes" id="UP000219636"/>
    </source>
</evidence>
<comment type="similarity">
    <text evidence="8">Belongs to the binding-protein-dependent transport system permease family. LivHM subfamily.</text>
</comment>
<protein>
    <submittedName>
        <fullName evidence="10">Amino acid/amide ABC transporter membrane protein 1 (HAAT family)</fullName>
    </submittedName>
</protein>
<dbReference type="GO" id="GO:0022857">
    <property type="term" value="F:transmembrane transporter activity"/>
    <property type="evidence" value="ECO:0007669"/>
    <property type="project" value="InterPro"/>
</dbReference>
<dbReference type="GO" id="GO:0005886">
    <property type="term" value="C:plasma membrane"/>
    <property type="evidence" value="ECO:0007669"/>
    <property type="project" value="UniProtKB-SubCell"/>
</dbReference>
<dbReference type="Proteomes" id="UP000219636">
    <property type="component" value="Unassembled WGS sequence"/>
</dbReference>
<keyword evidence="2" id="KW-0813">Transport</keyword>
<dbReference type="OrthoDB" id="9807115at2"/>
<feature type="transmembrane region" description="Helical" evidence="9">
    <location>
        <begin position="258"/>
        <end position="279"/>
    </location>
</feature>
<feature type="transmembrane region" description="Helical" evidence="9">
    <location>
        <begin position="12"/>
        <end position="41"/>
    </location>
</feature>
<dbReference type="AlphaFoldDB" id="A0A285RVX8"/>
<sequence length="293" mass="30819">MEVLSQMMQLLFSGLTLGAIYALIAVGFVVIYNVTGILNFAQGEFAMLGALTCISLVNMNVPLWLAIILSIVIVAAIGGIFERTALHTARKSSVTTLIIITIGVSIALRGLAILIWGTQVQTLPPFTDNTPISILDAVLLPQNIWAVGISVVILILMMYFFNYTFVGKSLTACVVNPFAARLMGINPEKMSLFAVIVSAGVGALAGTVIAPISGATYDMGMMLGIKAFVAAVIGGLTNAPAAIAGAFLIGILEAFTEGLWSSGLKDVVTFSFLLLILFVKPEGLFAKASGKRV</sequence>
<dbReference type="RefSeq" id="WP_097072383.1">
    <property type="nucleotide sequence ID" value="NZ_OBMQ01000002.1"/>
</dbReference>
<evidence type="ECO:0000256" key="9">
    <source>
        <dbReference type="SAM" id="Phobius"/>
    </source>
</evidence>
<dbReference type="PANTHER" id="PTHR11795:SF450">
    <property type="entry name" value="ABC TRANSPORTER PERMEASE PROTEIN"/>
    <property type="match status" value="1"/>
</dbReference>
<evidence type="ECO:0000313" key="10">
    <source>
        <dbReference type="EMBL" id="SOB98443.1"/>
    </source>
</evidence>
<proteinExistence type="inferred from homology"/>
<evidence type="ECO:0000256" key="2">
    <source>
        <dbReference type="ARBA" id="ARBA00022448"/>
    </source>
</evidence>
<dbReference type="EMBL" id="OBMQ01000002">
    <property type="protein sequence ID" value="SOB98443.1"/>
    <property type="molecule type" value="Genomic_DNA"/>
</dbReference>
<keyword evidence="3" id="KW-1003">Cell membrane</keyword>
<reference evidence="11" key="1">
    <citation type="submission" date="2017-08" db="EMBL/GenBank/DDBJ databases">
        <authorList>
            <person name="Varghese N."/>
            <person name="Submissions S."/>
        </authorList>
    </citation>
    <scope>NUCLEOTIDE SEQUENCE [LARGE SCALE GENOMIC DNA]</scope>
    <source>
        <strain evidence="11">JC22</strain>
    </source>
</reference>
<evidence type="ECO:0000256" key="8">
    <source>
        <dbReference type="ARBA" id="ARBA00037998"/>
    </source>
</evidence>
<keyword evidence="7 9" id="KW-0472">Membrane</keyword>
<evidence type="ECO:0000256" key="6">
    <source>
        <dbReference type="ARBA" id="ARBA00022989"/>
    </source>
</evidence>